<gene>
    <name evidence="3" type="ORF">C8263_09845</name>
</gene>
<evidence type="ECO:0000256" key="2">
    <source>
        <dbReference type="RuleBase" id="RU362080"/>
    </source>
</evidence>
<dbReference type="RefSeq" id="WP_107137954.1">
    <property type="nucleotide sequence ID" value="NZ_PYSV01000008.1"/>
</dbReference>
<protein>
    <recommendedName>
        <fullName evidence="2">Antitoxin</fullName>
    </recommendedName>
</protein>
<organism evidence="3 4">
    <name type="scientific">Deinococcus arcticus</name>
    <dbReference type="NCBI Taxonomy" id="2136176"/>
    <lineage>
        <taxon>Bacteria</taxon>
        <taxon>Thermotogati</taxon>
        <taxon>Deinococcota</taxon>
        <taxon>Deinococci</taxon>
        <taxon>Deinococcales</taxon>
        <taxon>Deinococcaceae</taxon>
        <taxon>Deinococcus</taxon>
    </lineage>
</organism>
<dbReference type="AlphaFoldDB" id="A0A2T3W7Y0"/>
<accession>A0A2T3W7Y0</accession>
<dbReference type="OrthoDB" id="165417at2"/>
<dbReference type="Pfam" id="PF02604">
    <property type="entry name" value="PhdYeFM_antitox"/>
    <property type="match status" value="1"/>
</dbReference>
<dbReference type="InterPro" id="IPR036165">
    <property type="entry name" value="YefM-like_sf"/>
</dbReference>
<dbReference type="Gene3D" id="1.10.1220.170">
    <property type="match status" value="1"/>
</dbReference>
<dbReference type="Proteomes" id="UP000240317">
    <property type="component" value="Unassembled WGS sequence"/>
</dbReference>
<evidence type="ECO:0000313" key="4">
    <source>
        <dbReference type="Proteomes" id="UP000240317"/>
    </source>
</evidence>
<keyword evidence="4" id="KW-1185">Reference proteome</keyword>
<evidence type="ECO:0000256" key="1">
    <source>
        <dbReference type="ARBA" id="ARBA00009981"/>
    </source>
</evidence>
<proteinExistence type="inferred from homology"/>
<dbReference type="SUPFAM" id="SSF143120">
    <property type="entry name" value="YefM-like"/>
    <property type="match status" value="1"/>
</dbReference>
<comment type="similarity">
    <text evidence="1 2">Belongs to the phD/YefM antitoxin family.</text>
</comment>
<dbReference type="EMBL" id="PYSV01000008">
    <property type="protein sequence ID" value="PTA68015.1"/>
    <property type="molecule type" value="Genomic_DNA"/>
</dbReference>
<dbReference type="InterPro" id="IPR006442">
    <property type="entry name" value="Antitoxin_Phd/YefM"/>
</dbReference>
<sequence>MTAYSLKFAQDNLERIARETVQNSDETIITLDSGEAVVLIPLDQYEAWKETQLLAHPANRRHLLESMEQYRQGRKVPQSLAALQAGAPE</sequence>
<dbReference type="Gene3D" id="3.40.1620.10">
    <property type="entry name" value="YefM-like domain"/>
    <property type="match status" value="1"/>
</dbReference>
<reference evidence="3 4" key="1">
    <citation type="submission" date="2018-03" db="EMBL/GenBank/DDBJ databases">
        <title>Draft genome of Deinococcus sp. OD32.</title>
        <authorList>
            <person name="Wang X.-P."/>
            <person name="Du Z.-J."/>
        </authorList>
    </citation>
    <scope>NUCLEOTIDE SEQUENCE [LARGE SCALE GENOMIC DNA]</scope>
    <source>
        <strain evidence="3 4">OD32</strain>
    </source>
</reference>
<comment type="caution">
    <text evidence="3">The sequence shown here is derived from an EMBL/GenBank/DDBJ whole genome shotgun (WGS) entry which is preliminary data.</text>
</comment>
<comment type="function">
    <text evidence="2">Antitoxin component of a type II toxin-antitoxin (TA) system.</text>
</comment>
<evidence type="ECO:0000313" key="3">
    <source>
        <dbReference type="EMBL" id="PTA68015.1"/>
    </source>
</evidence>
<name>A0A2T3W7Y0_9DEIO</name>